<evidence type="ECO:0000256" key="2">
    <source>
        <dbReference type="SAM" id="Phobius"/>
    </source>
</evidence>
<protein>
    <submittedName>
        <fullName evidence="4">Glycophorin-C-like</fullName>
    </submittedName>
</protein>
<dbReference type="OrthoDB" id="8958573at2759"/>
<feature type="transmembrane region" description="Helical" evidence="2">
    <location>
        <begin position="38"/>
        <end position="64"/>
    </location>
</feature>
<feature type="compositionally biased region" description="Acidic residues" evidence="1">
    <location>
        <begin position="75"/>
        <end position="91"/>
    </location>
</feature>
<reference evidence="4" key="1">
    <citation type="submission" date="2025-08" db="UniProtKB">
        <authorList>
            <consortium name="RefSeq"/>
        </authorList>
    </citation>
    <scope>IDENTIFICATION</scope>
</reference>
<keyword evidence="3" id="KW-1185">Reference proteome</keyword>
<dbReference type="RefSeq" id="XP_028255195.1">
    <property type="nucleotide sequence ID" value="XM_028399394.1"/>
</dbReference>
<name>A0A6P7HHV2_9TELE</name>
<evidence type="ECO:0000256" key="1">
    <source>
        <dbReference type="SAM" id="MobiDB-lite"/>
    </source>
</evidence>
<feature type="region of interest" description="Disordered" evidence="1">
    <location>
        <begin position="74"/>
        <end position="111"/>
    </location>
</feature>
<proteinExistence type="predicted"/>
<organism evidence="3 4">
    <name type="scientific">Parambassis ranga</name>
    <name type="common">Indian glassy fish</name>
    <dbReference type="NCBI Taxonomy" id="210632"/>
    <lineage>
        <taxon>Eukaryota</taxon>
        <taxon>Metazoa</taxon>
        <taxon>Chordata</taxon>
        <taxon>Craniata</taxon>
        <taxon>Vertebrata</taxon>
        <taxon>Euteleostomi</taxon>
        <taxon>Actinopterygii</taxon>
        <taxon>Neopterygii</taxon>
        <taxon>Teleostei</taxon>
        <taxon>Neoteleostei</taxon>
        <taxon>Acanthomorphata</taxon>
        <taxon>Ovalentaria</taxon>
        <taxon>Ambassidae</taxon>
        <taxon>Parambassis</taxon>
    </lineage>
</organism>
<keyword evidence="2" id="KW-0812">Transmembrane</keyword>
<accession>A0A6P7HHV2</accession>
<dbReference type="InParanoid" id="A0A6P7HHV2"/>
<evidence type="ECO:0000313" key="4">
    <source>
        <dbReference type="RefSeq" id="XP_028255195.1"/>
    </source>
</evidence>
<dbReference type="GeneID" id="114431772"/>
<sequence>MHTDATPATVPSGHTRPPFSEAVTRIGTKYSLADAEDLGALIGGVVCGVLLLLICIITLMMWCLSRQKGSYVTNETEDDYDDLNNEDEDESFGSSIALQSKEPLKPKEEEE</sequence>
<keyword evidence="2" id="KW-0472">Membrane</keyword>
<dbReference type="AlphaFoldDB" id="A0A6P7HHV2"/>
<feature type="compositionally biased region" description="Basic and acidic residues" evidence="1">
    <location>
        <begin position="102"/>
        <end position="111"/>
    </location>
</feature>
<evidence type="ECO:0000313" key="3">
    <source>
        <dbReference type="Proteomes" id="UP000515145"/>
    </source>
</evidence>
<keyword evidence="2" id="KW-1133">Transmembrane helix</keyword>
<gene>
    <name evidence="4" type="primary">LOC114431772</name>
</gene>
<feature type="region of interest" description="Disordered" evidence="1">
    <location>
        <begin position="1"/>
        <end position="20"/>
    </location>
</feature>
<dbReference type="Proteomes" id="UP000515145">
    <property type="component" value="Chromosome 2"/>
</dbReference>